<reference evidence="1 2" key="1">
    <citation type="submission" date="2019-04" db="EMBL/GenBank/DDBJ databases">
        <title>Genome sequencing of Clostridium botulinum Groups I-IV and Clostridium butyricum.</title>
        <authorList>
            <person name="Brunt J."/>
            <person name="Van Vliet A.H.M."/>
            <person name="Stringer S.C."/>
            <person name="Carter A.T."/>
            <person name="Peck M.W."/>
        </authorList>
    </citation>
    <scope>NUCLEOTIDE SEQUENCE [LARGE SCALE GENOMIC DNA]</scope>
    <source>
        <strain evidence="1 2">Colworth BL30</strain>
    </source>
</reference>
<accession>A0A6B3YMX0</accession>
<dbReference type="EMBL" id="SWQE01000017">
    <property type="protein sequence ID" value="NFJ10620.1"/>
    <property type="molecule type" value="Genomic_DNA"/>
</dbReference>
<evidence type="ECO:0000313" key="2">
    <source>
        <dbReference type="Proteomes" id="UP000480039"/>
    </source>
</evidence>
<sequence length="60" mass="6581">MMLVTFIMKNIDDILILGGCSILTTAFFIYVSKFSGMIALSTILILIGLILSKLPKKDSN</sequence>
<dbReference type="AlphaFoldDB" id="A0A6B3YMX0"/>
<dbReference type="Proteomes" id="UP000480039">
    <property type="component" value="Unassembled WGS sequence"/>
</dbReference>
<evidence type="ECO:0000313" key="1">
    <source>
        <dbReference type="EMBL" id="NFJ10620.1"/>
    </source>
</evidence>
<gene>
    <name evidence="1" type="ORF">FC871_19610</name>
</gene>
<name>A0A6B3YMX0_CLOBO</name>
<organism evidence="1 2">
    <name type="scientific">Clostridium botulinum</name>
    <dbReference type="NCBI Taxonomy" id="1491"/>
    <lineage>
        <taxon>Bacteria</taxon>
        <taxon>Bacillati</taxon>
        <taxon>Bacillota</taxon>
        <taxon>Clostridia</taxon>
        <taxon>Eubacteriales</taxon>
        <taxon>Clostridiaceae</taxon>
        <taxon>Clostridium</taxon>
    </lineage>
</organism>
<protein>
    <submittedName>
        <fullName evidence="1">Uncharacterized protein</fullName>
    </submittedName>
</protein>
<comment type="caution">
    <text evidence="1">The sequence shown here is derived from an EMBL/GenBank/DDBJ whole genome shotgun (WGS) entry which is preliminary data.</text>
</comment>
<proteinExistence type="predicted"/>